<protein>
    <recommendedName>
        <fullName evidence="4">Zinc finger PHD-type domain-containing protein</fullName>
    </recommendedName>
</protein>
<feature type="region of interest" description="Disordered" evidence="1">
    <location>
        <begin position="295"/>
        <end position="329"/>
    </location>
</feature>
<accession>A0A6S6W1Q2</accession>
<reference evidence="2" key="1">
    <citation type="submission" date="2021-02" db="EMBL/GenBank/DDBJ databases">
        <authorList>
            <person name="Syme A R."/>
            <person name="Syme A R."/>
            <person name="Moolhuijzen P."/>
        </authorList>
    </citation>
    <scope>NUCLEOTIDE SEQUENCE</scope>
    <source>
        <strain evidence="2">W1-1</strain>
    </source>
</reference>
<feature type="compositionally biased region" description="Polar residues" evidence="1">
    <location>
        <begin position="12"/>
        <end position="32"/>
    </location>
</feature>
<proteinExistence type="predicted"/>
<organism evidence="2 3">
    <name type="scientific">Pyrenophora teres f. teres</name>
    <dbReference type="NCBI Taxonomy" id="97479"/>
    <lineage>
        <taxon>Eukaryota</taxon>
        <taxon>Fungi</taxon>
        <taxon>Dikarya</taxon>
        <taxon>Ascomycota</taxon>
        <taxon>Pezizomycotina</taxon>
        <taxon>Dothideomycetes</taxon>
        <taxon>Pleosporomycetidae</taxon>
        <taxon>Pleosporales</taxon>
        <taxon>Pleosporineae</taxon>
        <taxon>Pleosporaceae</taxon>
        <taxon>Pyrenophora</taxon>
    </lineage>
</organism>
<name>A0A6S6W1Q2_9PLEO</name>
<dbReference type="SUPFAM" id="SSF57903">
    <property type="entry name" value="FYVE/PHD zinc finger"/>
    <property type="match status" value="1"/>
</dbReference>
<feature type="region of interest" description="Disordered" evidence="1">
    <location>
        <begin position="187"/>
        <end position="217"/>
    </location>
</feature>
<dbReference type="InterPro" id="IPR013083">
    <property type="entry name" value="Znf_RING/FYVE/PHD"/>
</dbReference>
<feature type="region of interest" description="Disordered" evidence="1">
    <location>
        <begin position="232"/>
        <end position="274"/>
    </location>
</feature>
<feature type="compositionally biased region" description="Basic and acidic residues" evidence="1">
    <location>
        <begin position="317"/>
        <end position="329"/>
    </location>
</feature>
<evidence type="ECO:0000313" key="3">
    <source>
        <dbReference type="Proteomes" id="UP000472372"/>
    </source>
</evidence>
<feature type="compositionally biased region" description="Polar residues" evidence="1">
    <location>
        <begin position="448"/>
        <end position="457"/>
    </location>
</feature>
<feature type="compositionally biased region" description="Polar residues" evidence="1">
    <location>
        <begin position="304"/>
        <end position="316"/>
    </location>
</feature>
<feature type="region of interest" description="Disordered" evidence="1">
    <location>
        <begin position="1"/>
        <end position="32"/>
    </location>
</feature>
<feature type="compositionally biased region" description="Polar residues" evidence="1">
    <location>
        <begin position="260"/>
        <end position="274"/>
    </location>
</feature>
<feature type="region of interest" description="Disordered" evidence="1">
    <location>
        <begin position="434"/>
        <end position="484"/>
    </location>
</feature>
<evidence type="ECO:0000256" key="1">
    <source>
        <dbReference type="SAM" id="MobiDB-lite"/>
    </source>
</evidence>
<feature type="compositionally biased region" description="Low complexity" evidence="1">
    <location>
        <begin position="403"/>
        <end position="416"/>
    </location>
</feature>
<feature type="compositionally biased region" description="Basic and acidic residues" evidence="1">
    <location>
        <begin position="241"/>
        <end position="257"/>
    </location>
</feature>
<dbReference type="AlphaFoldDB" id="A0A6S6W1Q2"/>
<feature type="region of interest" description="Disordered" evidence="1">
    <location>
        <begin position="381"/>
        <end position="416"/>
    </location>
</feature>
<sequence>MEPHHLLELQGRNMSGASAMRSNPSQPPLTTQTHRWRDVQCMAEHVQYIGSRLTSTIPRRRHEILLILAVNEPIYVVEDDSKKICSNRACPEQINRIKIITVEPLLDWGTVTATLDVFIDPGVEFSFRRNGPLMDNPLWTQLVKRSMPKELRAYCTDCLGELYKRRREAWEVIDELTYKHAHGRPLMPLMPPIQRPRSKAEMYDRRESTSPDTHGEGSCFVHSLLAVDGTSTATRSASGHTVEDSRNGFSVKAKEPLRPQNFSGTAQTLPNNDFTSAQPAVRYIDVSFRSSSFFPQTPPLSRQPPATASINHTVSTKNERDTHEEEYKKQGVGAIEGSELDFTSLKRGDGRGINTNAFCRFLESRTENRLAKRLAKMLPDTRDFGRSVNEAGPSTPKRKAGTSPGSGSLGLSSVPSNLSTQAVYSPIAFESKGKARAPAEPNPFPHSNFPSDLSYPNNPEKGDGKKVTFGLNTTPPPKPSTKPQPQFAPVFCRVNAATQGPPPGVSELEYLAFLTRVPAKDDIICICNKPAQTYDVRIAQCNTPDCPIGWLHYNCGDTTFKRSISHRTQICQICRNEKHFADLYSLGGSASQTTPPAPLTGEDIVAAAVPNMGGFTASRNPYGLAGGNSGAVNGKPLSPLAPSFIPGLGAAEASGSGLQPAVGSAMAMGLAPSRPALFTEAYTQGPQLALEADERWAHRLAISVGRAGYGYPDDEWDDEIDMYTDE</sequence>
<evidence type="ECO:0000313" key="2">
    <source>
        <dbReference type="EMBL" id="CAE7030744.1"/>
    </source>
</evidence>
<dbReference type="Proteomes" id="UP000472372">
    <property type="component" value="Chromosome 4"/>
</dbReference>
<dbReference type="InterPro" id="IPR011011">
    <property type="entry name" value="Znf_FYVE_PHD"/>
</dbReference>
<gene>
    <name evidence="2" type="ORF">PTTW11_04635</name>
</gene>
<dbReference type="Gene3D" id="3.30.40.10">
    <property type="entry name" value="Zinc/RING finger domain, C3HC4 (zinc finger)"/>
    <property type="match status" value="1"/>
</dbReference>
<feature type="compositionally biased region" description="Basic and acidic residues" evidence="1">
    <location>
        <begin position="198"/>
        <end position="215"/>
    </location>
</feature>
<evidence type="ECO:0008006" key="4">
    <source>
        <dbReference type="Google" id="ProtNLM"/>
    </source>
</evidence>
<dbReference type="EMBL" id="HG992980">
    <property type="protein sequence ID" value="CAE7030744.1"/>
    <property type="molecule type" value="Genomic_DNA"/>
</dbReference>